<name>A0ABY7MIB6_9BRAD</name>
<sequence length="578" mass="63989">MPSDSGYQIVTADDFARRFSLRGPNLMWLLGAGTSAAAGIPTAWDMIWEFKQQLYVSQRRVSPKMVADLANPAVQRNIQSFIDGLGSFPAPGTPEEYASFFEAAYANEADRRTYLDSKIRGAKPSYGHIALATLMRCNRTRLVWTTNFDPLVADGCAKVYGGTGHLTTVAIESAGLGREVMDEGRWPAEIKLHGDFRSRRLKNTTDELREQDARLRAAFIGACGRWGLIVAGYSGRDDSIIDALEGALDDEVAFPAGIFWLHRGEGPPLPRVEKLLARAASKSVDGGLVSIENFDEALRDLVRLVADLDTEVLDSMAAERRVLSPAPRPGDNRNFPVVRLNALEVTAPTVCRRIVCSIGGVAEVRNAVEAADVAMVATRSKAGVLAFGSDADARAALQGYMIEDIDLHPIDIRRLRYESQERGLIREALTRALARKHDLWTVRRRSADLLTPETASDDKWTKLRRLTGSLAGSVAKHEELEWREGVSVRLDWADNRLWLLIEPRTVFEGINDDNRMAATDFARERTIRRYNPKLNDILSFWSDLFSTGNDEIHALGVTSGVDAGFRLGSTTAFSRRAR</sequence>
<dbReference type="Proteomes" id="UP001179614">
    <property type="component" value="Chromosome"/>
</dbReference>
<evidence type="ECO:0000313" key="1">
    <source>
        <dbReference type="EMBL" id="WBL78127.1"/>
    </source>
</evidence>
<dbReference type="SUPFAM" id="SSF52467">
    <property type="entry name" value="DHS-like NAD/FAD-binding domain"/>
    <property type="match status" value="1"/>
</dbReference>
<reference evidence="1" key="1">
    <citation type="submission" date="2021-12" db="EMBL/GenBank/DDBJ databases">
        <title>Bradyrhizobium xenonodulans sp. nov.</title>
        <authorList>
            <person name="Claassens R."/>
            <person name="Venter S.N."/>
            <person name="Beukes C.W."/>
            <person name="Stepkowski T."/>
            <person name="Steenkamp E.T."/>
        </authorList>
    </citation>
    <scope>NUCLEOTIDE SEQUENCE</scope>
    <source>
        <strain evidence="1">14AB</strain>
    </source>
</reference>
<dbReference type="Gene3D" id="3.40.50.1220">
    <property type="entry name" value="TPP-binding domain"/>
    <property type="match status" value="1"/>
</dbReference>
<keyword evidence="2" id="KW-1185">Reference proteome</keyword>
<organism evidence="1 2">
    <name type="scientific">Bradyrhizobium xenonodulans</name>
    <dbReference type="NCBI Taxonomy" id="2736875"/>
    <lineage>
        <taxon>Bacteria</taxon>
        <taxon>Pseudomonadati</taxon>
        <taxon>Pseudomonadota</taxon>
        <taxon>Alphaproteobacteria</taxon>
        <taxon>Hyphomicrobiales</taxon>
        <taxon>Nitrobacteraceae</taxon>
        <taxon>Bradyrhizobium</taxon>
    </lineage>
</organism>
<dbReference type="EMBL" id="CP089391">
    <property type="protein sequence ID" value="WBL78127.1"/>
    <property type="molecule type" value="Genomic_DNA"/>
</dbReference>
<accession>A0ABY7MIB6</accession>
<dbReference type="RefSeq" id="WP_270163410.1">
    <property type="nucleotide sequence ID" value="NZ_CP089391.1"/>
</dbReference>
<proteinExistence type="predicted"/>
<protein>
    <submittedName>
        <fullName evidence="1">SIR2 family protein</fullName>
    </submittedName>
</protein>
<evidence type="ECO:0000313" key="2">
    <source>
        <dbReference type="Proteomes" id="UP001179614"/>
    </source>
</evidence>
<dbReference type="Pfam" id="PF13289">
    <property type="entry name" value="SIR2_2"/>
    <property type="match status" value="1"/>
</dbReference>
<gene>
    <name evidence="1" type="ORF">I3J27_35155</name>
</gene>
<dbReference type="InterPro" id="IPR029035">
    <property type="entry name" value="DHS-like_NAD/FAD-binding_dom"/>
</dbReference>